<keyword evidence="2" id="KW-1133">Transmembrane helix</keyword>
<reference evidence="4 5" key="1">
    <citation type="journal article" date="2018" name="Sci. Rep.">
        <title>Genomic signatures of local adaptation to the degree of environmental predictability in rotifers.</title>
        <authorList>
            <person name="Franch-Gras L."/>
            <person name="Hahn C."/>
            <person name="Garcia-Roger E.M."/>
            <person name="Carmona M.J."/>
            <person name="Serra M."/>
            <person name="Gomez A."/>
        </authorList>
    </citation>
    <scope>NUCLEOTIDE SEQUENCE [LARGE SCALE GENOMIC DNA]</scope>
    <source>
        <strain evidence="4">HYR1</strain>
    </source>
</reference>
<evidence type="ECO:0000256" key="2">
    <source>
        <dbReference type="SAM" id="Phobius"/>
    </source>
</evidence>
<proteinExistence type="predicted"/>
<evidence type="ECO:0000313" key="5">
    <source>
        <dbReference type="Proteomes" id="UP000276133"/>
    </source>
</evidence>
<keyword evidence="2" id="KW-0472">Membrane</keyword>
<dbReference type="Proteomes" id="UP000276133">
    <property type="component" value="Unassembled WGS sequence"/>
</dbReference>
<feature type="non-terminal residue" evidence="4">
    <location>
        <position position="266"/>
    </location>
</feature>
<gene>
    <name evidence="4" type="ORF">BpHYR1_037932</name>
</gene>
<dbReference type="AlphaFoldDB" id="A0A3M7QDR7"/>
<keyword evidence="3" id="KW-0732">Signal</keyword>
<feature type="signal peptide" evidence="3">
    <location>
        <begin position="1"/>
        <end position="19"/>
    </location>
</feature>
<organism evidence="4 5">
    <name type="scientific">Brachionus plicatilis</name>
    <name type="common">Marine rotifer</name>
    <name type="synonym">Brachionus muelleri</name>
    <dbReference type="NCBI Taxonomy" id="10195"/>
    <lineage>
        <taxon>Eukaryota</taxon>
        <taxon>Metazoa</taxon>
        <taxon>Spiralia</taxon>
        <taxon>Gnathifera</taxon>
        <taxon>Rotifera</taxon>
        <taxon>Eurotatoria</taxon>
        <taxon>Monogononta</taxon>
        <taxon>Pseudotrocha</taxon>
        <taxon>Ploima</taxon>
        <taxon>Brachionidae</taxon>
        <taxon>Brachionus</taxon>
    </lineage>
</organism>
<comment type="caution">
    <text evidence="4">The sequence shown here is derived from an EMBL/GenBank/DDBJ whole genome shotgun (WGS) entry which is preliminary data.</text>
</comment>
<dbReference type="OrthoDB" id="10465079at2759"/>
<evidence type="ECO:0000256" key="3">
    <source>
        <dbReference type="SAM" id="SignalP"/>
    </source>
</evidence>
<feature type="region of interest" description="Disordered" evidence="1">
    <location>
        <begin position="189"/>
        <end position="231"/>
    </location>
</feature>
<keyword evidence="5" id="KW-1185">Reference proteome</keyword>
<evidence type="ECO:0000313" key="4">
    <source>
        <dbReference type="EMBL" id="RNA09423.1"/>
    </source>
</evidence>
<keyword evidence="2" id="KW-0812">Transmembrane</keyword>
<protein>
    <submittedName>
        <fullName evidence="4">Uncharacterized protein</fullName>
    </submittedName>
</protein>
<name>A0A3M7QDR7_BRAPC</name>
<evidence type="ECO:0000256" key="1">
    <source>
        <dbReference type="SAM" id="MobiDB-lite"/>
    </source>
</evidence>
<sequence>MSPYVKFLGIFLLINTVWCSDHVAPNENSVLVHFMDLKRKEFVQVLPTVVNAIAKAANEFCENQTSSCGNLKNFNITSRNIKFVGSDEKEKYQEETRFLISNIYIDNEGAEEELSVLPKPVALEFFKKHRNDIVKDGKVELAYIDNELVFPQRNNLDNYLIIPISCAFCVLLIVLNLVCQIKTSKASKPKNKIYKKEPETVDDDRRDNREENKFPLLNRNEESYDEPDSARYLEPMQRFPIPSTPMLTTARQLSNIKTNPHMRLTQ</sequence>
<feature type="chain" id="PRO_5018014050" evidence="3">
    <location>
        <begin position="20"/>
        <end position="266"/>
    </location>
</feature>
<feature type="compositionally biased region" description="Basic and acidic residues" evidence="1">
    <location>
        <begin position="194"/>
        <end position="213"/>
    </location>
</feature>
<accession>A0A3M7QDR7</accession>
<feature type="transmembrane region" description="Helical" evidence="2">
    <location>
        <begin position="159"/>
        <end position="179"/>
    </location>
</feature>
<dbReference type="EMBL" id="REGN01006468">
    <property type="protein sequence ID" value="RNA09423.1"/>
    <property type="molecule type" value="Genomic_DNA"/>
</dbReference>